<feature type="transmembrane region" description="Helical" evidence="12">
    <location>
        <begin position="204"/>
        <end position="229"/>
    </location>
</feature>
<reference evidence="15" key="1">
    <citation type="submission" date="2016-11" db="UniProtKB">
        <authorList>
            <consortium name="WormBaseParasite"/>
        </authorList>
    </citation>
    <scope>IDENTIFICATION</scope>
</reference>
<dbReference type="InterPro" id="IPR000276">
    <property type="entry name" value="GPCR_Rhodpsn"/>
</dbReference>
<keyword evidence="4 12" id="KW-1133">Transmembrane helix</keyword>
<evidence type="ECO:0000256" key="1">
    <source>
        <dbReference type="ARBA" id="ARBA00004651"/>
    </source>
</evidence>
<dbReference type="CDD" id="cd14978">
    <property type="entry name" value="7tmA_FMRFamide_R-like"/>
    <property type="match status" value="1"/>
</dbReference>
<dbReference type="PROSITE" id="PS00237">
    <property type="entry name" value="G_PROTEIN_RECEP_F1_1"/>
    <property type="match status" value="1"/>
</dbReference>
<evidence type="ECO:0000313" key="14">
    <source>
        <dbReference type="Proteomes" id="UP000095284"/>
    </source>
</evidence>
<dbReference type="GO" id="GO:0004930">
    <property type="term" value="F:G protein-coupled receptor activity"/>
    <property type="evidence" value="ECO:0007669"/>
    <property type="project" value="UniProtKB-KW"/>
</dbReference>
<dbReference type="Pfam" id="PF00001">
    <property type="entry name" value="7tm_1"/>
    <property type="match status" value="3"/>
</dbReference>
<evidence type="ECO:0000259" key="13">
    <source>
        <dbReference type="PROSITE" id="PS50262"/>
    </source>
</evidence>
<proteinExistence type="inferred from homology"/>
<keyword evidence="6 12" id="KW-0472">Membrane</keyword>
<feature type="domain" description="G-protein coupled receptors family 1 profile" evidence="13">
    <location>
        <begin position="475"/>
        <end position="1015"/>
    </location>
</feature>
<feature type="transmembrane region" description="Helical" evidence="12">
    <location>
        <begin position="994"/>
        <end position="1018"/>
    </location>
</feature>
<feature type="region of interest" description="Disordered" evidence="11">
    <location>
        <begin position="698"/>
        <end position="766"/>
    </location>
</feature>
<feature type="transmembrane region" description="Helical" evidence="12">
    <location>
        <begin position="25"/>
        <end position="48"/>
    </location>
</feature>
<dbReference type="SMART" id="SM01381">
    <property type="entry name" value="7TM_GPCR_Srsx"/>
    <property type="match status" value="1"/>
</dbReference>
<evidence type="ECO:0000256" key="6">
    <source>
        <dbReference type="ARBA" id="ARBA00023136"/>
    </source>
</evidence>
<evidence type="ECO:0000256" key="10">
    <source>
        <dbReference type="RuleBase" id="RU000688"/>
    </source>
</evidence>
<dbReference type="FunFam" id="1.20.1070.10:FF:000523">
    <property type="entry name" value="5-hydroxytryptamine receptor 2B"/>
    <property type="match status" value="1"/>
</dbReference>
<evidence type="ECO:0000256" key="7">
    <source>
        <dbReference type="ARBA" id="ARBA00023157"/>
    </source>
</evidence>
<keyword evidence="3 10" id="KW-0812">Transmembrane</keyword>
<evidence type="ECO:0000256" key="12">
    <source>
        <dbReference type="SAM" id="Phobius"/>
    </source>
</evidence>
<evidence type="ECO:0000256" key="5">
    <source>
        <dbReference type="ARBA" id="ARBA00023040"/>
    </source>
</evidence>
<evidence type="ECO:0000313" key="15">
    <source>
        <dbReference type="WBParaSite" id="BXY_1535400.1"/>
    </source>
</evidence>
<dbReference type="PANTHER" id="PTHR47023:SF1">
    <property type="entry name" value="SEX PEPTIDE RECEPTOR"/>
    <property type="match status" value="1"/>
</dbReference>
<protein>
    <submittedName>
        <fullName evidence="15">G_PROTEIN_RECEP_F1_2 domain-containing protein</fullName>
    </submittedName>
</protein>
<dbReference type="InterPro" id="IPR053071">
    <property type="entry name" value="GPCR1-related_rcpt"/>
</dbReference>
<feature type="transmembrane region" description="Helical" evidence="12">
    <location>
        <begin position="534"/>
        <end position="555"/>
    </location>
</feature>
<dbReference type="PRINTS" id="PR00237">
    <property type="entry name" value="GPCRRHODOPSN"/>
</dbReference>
<dbReference type="PROSITE" id="PS50262">
    <property type="entry name" value="G_PROTEIN_RECEP_F1_2"/>
    <property type="match status" value="2"/>
</dbReference>
<feature type="transmembrane region" description="Helical" evidence="12">
    <location>
        <begin position="576"/>
        <end position="597"/>
    </location>
</feature>
<keyword evidence="9 10" id="KW-0807">Transducer</keyword>
<feature type="region of interest" description="Disordered" evidence="11">
    <location>
        <begin position="860"/>
        <end position="882"/>
    </location>
</feature>
<feature type="compositionally biased region" description="Polar residues" evidence="11">
    <location>
        <begin position="737"/>
        <end position="765"/>
    </location>
</feature>
<feature type="transmembrane region" description="Helical" evidence="12">
    <location>
        <begin position="60"/>
        <end position="83"/>
    </location>
</feature>
<feature type="transmembrane region" description="Helical" evidence="12">
    <location>
        <begin position="955"/>
        <end position="974"/>
    </location>
</feature>
<feature type="transmembrane region" description="Helical" evidence="12">
    <location>
        <begin position="149"/>
        <end position="169"/>
    </location>
</feature>
<dbReference type="Proteomes" id="UP000095284">
    <property type="component" value="Unplaced"/>
</dbReference>
<dbReference type="Gene3D" id="1.20.1070.10">
    <property type="entry name" value="Rhodopsin 7-helix transmembrane proteins"/>
    <property type="match status" value="3"/>
</dbReference>
<organism evidence="14 15">
    <name type="scientific">Bursaphelenchus xylophilus</name>
    <name type="common">Pinewood nematode worm</name>
    <name type="synonym">Aphelenchoides xylophilus</name>
    <dbReference type="NCBI Taxonomy" id="6326"/>
    <lineage>
        <taxon>Eukaryota</taxon>
        <taxon>Metazoa</taxon>
        <taxon>Ecdysozoa</taxon>
        <taxon>Nematoda</taxon>
        <taxon>Chromadorea</taxon>
        <taxon>Rhabditida</taxon>
        <taxon>Tylenchina</taxon>
        <taxon>Tylenchomorpha</taxon>
        <taxon>Aphelenchoidea</taxon>
        <taxon>Aphelenchoididae</taxon>
        <taxon>Bursaphelenchus</taxon>
    </lineage>
</organism>
<name>A0A1I7SQP1_BURXY</name>
<feature type="transmembrane region" description="Helical" evidence="12">
    <location>
        <begin position="271"/>
        <end position="296"/>
    </location>
</feature>
<comment type="subcellular location">
    <subcellularLocation>
        <location evidence="1">Cell membrane</location>
        <topology evidence="1">Multi-pass membrane protein</topology>
    </subcellularLocation>
</comment>
<feature type="transmembrane region" description="Helical" evidence="12">
    <location>
        <begin position="495"/>
        <end position="514"/>
    </location>
</feature>
<accession>A0A1I7SQP1</accession>
<evidence type="ECO:0000256" key="9">
    <source>
        <dbReference type="ARBA" id="ARBA00023224"/>
    </source>
</evidence>
<dbReference type="PANTHER" id="PTHR47023">
    <property type="entry name" value="SEX PEPTIDE RECEPTOR"/>
    <property type="match status" value="1"/>
</dbReference>
<feature type="compositionally biased region" description="Low complexity" evidence="11">
    <location>
        <begin position="698"/>
        <end position="707"/>
    </location>
</feature>
<dbReference type="AlphaFoldDB" id="A0A1I7SQP1"/>
<keyword evidence="7" id="KW-1015">Disulfide bond</keyword>
<feature type="transmembrane region" description="Helical" evidence="12">
    <location>
        <begin position="617"/>
        <end position="642"/>
    </location>
</feature>
<dbReference type="eggNOG" id="KOG3656">
    <property type="taxonomic scope" value="Eukaryota"/>
</dbReference>
<feature type="transmembrane region" description="Helical" evidence="12">
    <location>
        <begin position="103"/>
        <end position="128"/>
    </location>
</feature>
<evidence type="ECO:0000256" key="11">
    <source>
        <dbReference type="SAM" id="MobiDB-lite"/>
    </source>
</evidence>
<dbReference type="WBParaSite" id="BXY_1535400.1">
    <property type="protein sequence ID" value="BXY_1535400.1"/>
    <property type="gene ID" value="BXY_1535400"/>
</dbReference>
<feature type="transmembrane region" description="Helical" evidence="12">
    <location>
        <begin position="461"/>
        <end position="483"/>
    </location>
</feature>
<dbReference type="InterPro" id="IPR017452">
    <property type="entry name" value="GPCR_Rhodpsn_7TM"/>
</dbReference>
<evidence type="ECO:0000256" key="2">
    <source>
        <dbReference type="ARBA" id="ARBA00022475"/>
    </source>
</evidence>
<sequence length="1032" mass="117258">MARCENCWSPINISQNVPLDVAVPIYGFVLPLVVSITVVTNTFIITILSQKHLRTPTNFVLLSMAATDLLTGLTSIPWFIFYYTLEGYKIDEKEGLPAIWCRIYPYLSQLLPAFWHTMEIWLTVFLAIQRYVYVCVPTSIPHFCTPQRTKAMIVIIFVFSFMIELPPLMGKYTDSITFKAHRMCVIKYTGFALDVLGVELFYSLIYWVKAIFVHLLPCFLLTIFTYKLAKTLKQTELRKRSWFLNTEDQETYDDIRSHSNSKRSLYATNRMLSVICLSFLIVEIPAAFVFISHYFIATHIPLHSQLAYRLLNVTLIIRNLLIVLTSPIQFSIYCSMSEQFRLTARQLFSSRLLFVPQAQATFHGGKRYSLILVDVELIQKKRFSFSRRSRNIKSAASNTVAEETVGARHHRSFRSRKTSLAALARSRSCKRIASVNAPSTFSKIMDSSSAIVLPENPTKPLALFLAIIPILTIFGNVLVLLAVCLDKSLQTVTNFLIVSLAVSDLLVAICVMTFSVYFEWNSFVWDLGPALCKLYIAMDVACSTASILNLFAISLDRYMAITHPVAYAQYGSHAHRAFLSIFFVWTISIIVAMPVFFGANHLDDEKKCEFTNAYFIIGSSILSFFLPCAAMIVLYSIIFYRLRQREQARILRKSVPPRHESDHISTALLSGANMARQVGQQLKRRADQWLYEYSFPTSSYPSVSSSTWDNLSHSDSKSDDEEDVPKDAECSDPIPKTFSTPEVNLLGSTSTKECTNSPSKSISDQTSRRIPFIDSISSLSTADRRRLLDKRVQIRRPTYQSATLDCNGNRASFAMVNLNTEGETSEDEVNEMTQLSPFTNNNDPNFRPAFDTISLPVTALERSTHSQQSAEKSARQNSEDPPSLLMAVFGGMWRSEAVEKAFTMRFQEKNKSDVKPLNRVALMRKLLVGIRSTTAKPSRRLVKKASKQLKREQKATITLAVVLIVFLGCWVPFFSFHLSNALCILIYQQHCVHFMVSFLTTWLGYLNSSLNPLIYTVFDHRFRRAFKKVLGC</sequence>
<evidence type="ECO:0000256" key="8">
    <source>
        <dbReference type="ARBA" id="ARBA00023170"/>
    </source>
</evidence>
<comment type="similarity">
    <text evidence="10">Belongs to the G-protein coupled receptor 1 family.</text>
</comment>
<keyword evidence="8 10" id="KW-0675">Receptor</keyword>
<evidence type="ECO:0000256" key="3">
    <source>
        <dbReference type="ARBA" id="ARBA00022692"/>
    </source>
</evidence>
<keyword evidence="5 10" id="KW-0297">G-protein coupled receptor</keyword>
<evidence type="ECO:0000256" key="4">
    <source>
        <dbReference type="ARBA" id="ARBA00022989"/>
    </source>
</evidence>
<feature type="domain" description="G-protein coupled receptors family 1 profile" evidence="13">
    <location>
        <begin position="40"/>
        <end position="333"/>
    </location>
</feature>
<dbReference type="GO" id="GO:0005886">
    <property type="term" value="C:plasma membrane"/>
    <property type="evidence" value="ECO:0007669"/>
    <property type="project" value="UniProtKB-SubCell"/>
</dbReference>
<dbReference type="SUPFAM" id="SSF81321">
    <property type="entry name" value="Family A G protein-coupled receptor-like"/>
    <property type="match status" value="2"/>
</dbReference>
<keyword evidence="2" id="KW-1003">Cell membrane</keyword>